<accession>A0A498GXY3</accession>
<dbReference type="EC" id="5.4.99.12" evidence="4"/>
<evidence type="ECO:0000256" key="1">
    <source>
        <dbReference type="ARBA" id="ARBA00009375"/>
    </source>
</evidence>
<dbReference type="InterPro" id="IPR020103">
    <property type="entry name" value="PsdUridine_synth_cat_dom_sf"/>
</dbReference>
<dbReference type="RefSeq" id="WP_128693271.1">
    <property type="nucleotide sequence ID" value="NZ_LHQS01000002.1"/>
</dbReference>
<dbReference type="InterPro" id="IPR020097">
    <property type="entry name" value="PsdUridine_synth_TruA_a/b_dom"/>
</dbReference>
<evidence type="ECO:0000256" key="7">
    <source>
        <dbReference type="RuleBase" id="RU003792"/>
    </source>
</evidence>
<evidence type="ECO:0000256" key="3">
    <source>
        <dbReference type="ARBA" id="ARBA00023235"/>
    </source>
</evidence>
<dbReference type="NCBIfam" id="TIGR00071">
    <property type="entry name" value="hisT_truA"/>
    <property type="match status" value="1"/>
</dbReference>
<dbReference type="EMBL" id="LHQS01000002">
    <property type="protein sequence ID" value="RXE55599.1"/>
    <property type="molecule type" value="Genomic_DNA"/>
</dbReference>
<dbReference type="AlphaFoldDB" id="A0A498GXY3"/>
<dbReference type="GO" id="GO:0160147">
    <property type="term" value="F:tRNA pseudouridine(38-40) synthase activity"/>
    <property type="evidence" value="ECO:0007669"/>
    <property type="project" value="UniProtKB-EC"/>
</dbReference>
<dbReference type="InterPro" id="IPR020094">
    <property type="entry name" value="TruA/RsuA/RluB/E/F_N"/>
</dbReference>
<dbReference type="GO" id="GO:0031119">
    <property type="term" value="P:tRNA pseudouridine synthesis"/>
    <property type="evidence" value="ECO:0007669"/>
    <property type="project" value="UniProtKB-UniRule"/>
</dbReference>
<dbReference type="PANTHER" id="PTHR11142:SF0">
    <property type="entry name" value="TRNA PSEUDOURIDINE SYNTHASE-LIKE 1"/>
    <property type="match status" value="1"/>
</dbReference>
<dbReference type="Gene3D" id="3.30.70.660">
    <property type="entry name" value="Pseudouridine synthase I, catalytic domain, C-terminal subdomain"/>
    <property type="match status" value="1"/>
</dbReference>
<comment type="catalytic activity">
    <reaction evidence="4 7">
        <text>uridine(38/39/40) in tRNA = pseudouridine(38/39/40) in tRNA</text>
        <dbReference type="Rhea" id="RHEA:22376"/>
        <dbReference type="Rhea" id="RHEA-COMP:10085"/>
        <dbReference type="Rhea" id="RHEA-COMP:10087"/>
        <dbReference type="ChEBI" id="CHEBI:65314"/>
        <dbReference type="ChEBI" id="CHEBI:65315"/>
        <dbReference type="EC" id="5.4.99.12"/>
    </reaction>
</comment>
<evidence type="ECO:0000259" key="8">
    <source>
        <dbReference type="Pfam" id="PF01416"/>
    </source>
</evidence>
<comment type="caution">
    <text evidence="9">The sequence shown here is derived from an EMBL/GenBank/DDBJ whole genome shotgun (WGS) entry which is preliminary data.</text>
</comment>
<dbReference type="InterPro" id="IPR001406">
    <property type="entry name" value="PsdUridine_synth_TruA"/>
</dbReference>
<comment type="caution">
    <text evidence="4">Lacks conserved residue(s) required for the propagation of feature annotation.</text>
</comment>
<dbReference type="PANTHER" id="PTHR11142">
    <property type="entry name" value="PSEUDOURIDYLATE SYNTHASE"/>
    <property type="match status" value="1"/>
</dbReference>
<name>A0A498GXY3_9EURY</name>
<keyword evidence="10" id="KW-1185">Reference proteome</keyword>
<dbReference type="PIRSF" id="PIRSF001430">
    <property type="entry name" value="tRNA_psdUrid_synth"/>
    <property type="match status" value="1"/>
</dbReference>
<evidence type="ECO:0000256" key="5">
    <source>
        <dbReference type="PIRSR" id="PIRSR001430-1"/>
    </source>
</evidence>
<feature type="binding site" evidence="4 6">
    <location>
        <position position="110"/>
    </location>
    <ligand>
        <name>substrate</name>
    </ligand>
</feature>
<reference evidence="9 10" key="1">
    <citation type="journal article" date="2015" name="Int. J. Syst. Evol. Microbiol.">
        <title>Methanoculleus taiwanensis sp. nov., a methanogen isolated from deep marine sediment at the deformation front area near Taiwan.</title>
        <authorList>
            <person name="Weng C.Y."/>
            <person name="Chen S.C."/>
            <person name="Lai M.C."/>
            <person name="Wu S.Y."/>
            <person name="Lin S."/>
            <person name="Yang T.F."/>
            <person name="Chen P.C."/>
        </authorList>
    </citation>
    <scope>NUCLEOTIDE SEQUENCE [LARGE SCALE GENOMIC DNA]</scope>
    <source>
        <strain evidence="9 10">CYW4</strain>
    </source>
</reference>
<comment type="function">
    <text evidence="4">Formation of pseudouridine at positions 38, 39 and 40 in the anticodon stem and loop of transfer RNAs.</text>
</comment>
<dbReference type="SUPFAM" id="SSF55120">
    <property type="entry name" value="Pseudouridine synthase"/>
    <property type="match status" value="1"/>
</dbReference>
<feature type="domain" description="Pseudouridine synthase I TruA alpha/beta" evidence="8">
    <location>
        <begin position="127"/>
        <end position="226"/>
    </location>
</feature>
<dbReference type="InterPro" id="IPR020095">
    <property type="entry name" value="PsdUridine_synth_TruA_C"/>
</dbReference>
<protein>
    <recommendedName>
        <fullName evidence="4">tRNA pseudouridine synthase A</fullName>
        <ecNumber evidence="4">5.4.99.12</ecNumber>
    </recommendedName>
    <alternativeName>
        <fullName evidence="4">tRNA pseudouridine(38-40) synthase</fullName>
    </alternativeName>
    <alternativeName>
        <fullName evidence="4">tRNA pseudouridylate synthase I</fullName>
    </alternativeName>
    <alternativeName>
        <fullName evidence="4">tRNA-uridine isomerase I</fullName>
    </alternativeName>
</protein>
<comment type="similarity">
    <text evidence="1 4 7">Belongs to the tRNA pseudouridine synthase TruA family.</text>
</comment>
<dbReference type="Gene3D" id="3.30.70.580">
    <property type="entry name" value="Pseudouridine synthase I, catalytic domain, N-terminal subdomain"/>
    <property type="match status" value="1"/>
</dbReference>
<dbReference type="HAMAP" id="MF_00171">
    <property type="entry name" value="TruA"/>
    <property type="match status" value="1"/>
</dbReference>
<proteinExistence type="inferred from homology"/>
<evidence type="ECO:0000313" key="10">
    <source>
        <dbReference type="Proteomes" id="UP000290932"/>
    </source>
</evidence>
<keyword evidence="2 4" id="KW-0819">tRNA processing</keyword>
<gene>
    <name evidence="4" type="primary">truA</name>
    <name evidence="9" type="ORF">ABH15_04870</name>
</gene>
<dbReference type="Pfam" id="PF01416">
    <property type="entry name" value="PseudoU_synth_1"/>
    <property type="match status" value="1"/>
</dbReference>
<evidence type="ECO:0000256" key="2">
    <source>
        <dbReference type="ARBA" id="ARBA00022694"/>
    </source>
</evidence>
<organism evidence="9 10">
    <name type="scientific">Methanoculleus taiwanensis</name>
    <dbReference type="NCBI Taxonomy" id="1550565"/>
    <lineage>
        <taxon>Archaea</taxon>
        <taxon>Methanobacteriati</taxon>
        <taxon>Methanobacteriota</taxon>
        <taxon>Stenosarchaea group</taxon>
        <taxon>Methanomicrobia</taxon>
        <taxon>Methanomicrobiales</taxon>
        <taxon>Methanomicrobiaceae</taxon>
        <taxon>Methanoculleus</taxon>
    </lineage>
</organism>
<evidence type="ECO:0000256" key="6">
    <source>
        <dbReference type="PIRSR" id="PIRSR001430-2"/>
    </source>
</evidence>
<feature type="active site" description="Nucleophile" evidence="4 5">
    <location>
        <position position="55"/>
    </location>
</feature>
<sequence>MRLALRIAYLGGGFFGSQMQPDLRTVEGEIIEACMRLGLFDDWRSAAFQTAGRTDRGVHARRWVAAFTTPLPDRALQALGALLPPDIWCTGYAVVPESFNPRYDALSRTYRYYFPDPPADTGAMQEMAERFVGRHDFSSFARIGDKNPERTVLDARIFPEGQFCVFEVTAESFLWNMVRCMATAIDMAGRGVATVDDLGAFLEKPGSDRLPASPAEGLILWDVDYEQVFTPLRTDAKSRKYLTTLRRHHALMERISGVLPEPGSG</sequence>
<keyword evidence="3 4" id="KW-0413">Isomerase</keyword>
<dbReference type="OrthoDB" id="25720at2157"/>
<evidence type="ECO:0000256" key="4">
    <source>
        <dbReference type="HAMAP-Rule" id="MF_00171"/>
    </source>
</evidence>
<evidence type="ECO:0000313" key="9">
    <source>
        <dbReference type="EMBL" id="RXE55599.1"/>
    </source>
</evidence>
<dbReference type="GO" id="GO:0003723">
    <property type="term" value="F:RNA binding"/>
    <property type="evidence" value="ECO:0007669"/>
    <property type="project" value="InterPro"/>
</dbReference>
<dbReference type="Proteomes" id="UP000290932">
    <property type="component" value="Unassembled WGS sequence"/>
</dbReference>